<dbReference type="UniPathway" id="UPA00074">
    <property type="reaction ID" value="UER00128"/>
</dbReference>
<dbReference type="PANTHER" id="PTHR47552:SF1">
    <property type="entry name" value="PHOSPHORIBOSYLFORMYLGLYCINAMIDINE SYNTHASE SUBUNIT PURQ"/>
    <property type="match status" value="1"/>
</dbReference>
<keyword evidence="2 8" id="KW-0436">Ligase</keyword>
<evidence type="ECO:0000256" key="2">
    <source>
        <dbReference type="ARBA" id="ARBA00022598"/>
    </source>
</evidence>
<dbReference type="NCBIfam" id="TIGR01737">
    <property type="entry name" value="FGAM_synth_I"/>
    <property type="match status" value="1"/>
</dbReference>
<dbReference type="InterPro" id="IPR029062">
    <property type="entry name" value="Class_I_gatase-like"/>
</dbReference>
<gene>
    <name evidence="8" type="primary">purQ</name>
    <name evidence="9" type="ORF">AVDCRST_MAG49-1424</name>
</gene>
<dbReference type="CDD" id="cd01740">
    <property type="entry name" value="GATase1_FGAR_AT"/>
    <property type="match status" value="1"/>
</dbReference>
<keyword evidence="7 8" id="KW-0315">Glutamine amidotransferase</keyword>
<reference evidence="9" key="1">
    <citation type="submission" date="2020-02" db="EMBL/GenBank/DDBJ databases">
        <authorList>
            <person name="Meier V. D."/>
        </authorList>
    </citation>
    <scope>NUCLEOTIDE SEQUENCE</scope>
    <source>
        <strain evidence="9">AVDCRST_MAG49</strain>
    </source>
</reference>
<dbReference type="GO" id="GO:0005737">
    <property type="term" value="C:cytoplasm"/>
    <property type="evidence" value="ECO:0007669"/>
    <property type="project" value="UniProtKB-SubCell"/>
</dbReference>
<dbReference type="EMBL" id="CADCWG010000086">
    <property type="protein sequence ID" value="CAA9546666.1"/>
    <property type="molecule type" value="Genomic_DNA"/>
</dbReference>
<dbReference type="GO" id="GO:0016740">
    <property type="term" value="F:transferase activity"/>
    <property type="evidence" value="ECO:0007669"/>
    <property type="project" value="UniProtKB-KW"/>
</dbReference>
<dbReference type="InterPro" id="IPR010075">
    <property type="entry name" value="PRibForGlyAmidine_synth_PurQ"/>
</dbReference>
<evidence type="ECO:0000256" key="3">
    <source>
        <dbReference type="ARBA" id="ARBA00022741"/>
    </source>
</evidence>
<keyword evidence="5 8" id="KW-0378">Hydrolase</keyword>
<sequence>MSGGVGVITFPGSNGDVDALHALRDDIGVPARLVDHRETDLAGFGALVLPGGFSYGDYLRSGAIARFAPVVEPLRAFAARGGPVLGICNGFQVLTEAHLLPGALLRNRTLRFHCHWTHVRVETAATPWTADLDEGDVLRLPVAHGDGAYYADDETVARLEAEGRVVARYCDAEGRVGGEANANGSVAAIAGVASPGGNVVGLMPHPERATDPLLGGDDGLRMLRAALTMVAAQV</sequence>
<keyword evidence="6 8" id="KW-0067">ATP-binding</keyword>
<comment type="subcellular location">
    <subcellularLocation>
        <location evidence="8">Cytoplasm</location>
    </subcellularLocation>
</comment>
<dbReference type="PROSITE" id="PS51273">
    <property type="entry name" value="GATASE_TYPE_1"/>
    <property type="match status" value="1"/>
</dbReference>
<comment type="catalytic activity">
    <reaction evidence="8">
        <text>N(2)-formyl-N(1)-(5-phospho-beta-D-ribosyl)glycinamide + L-glutamine + ATP + H2O = 2-formamido-N(1)-(5-O-phospho-beta-D-ribosyl)acetamidine + L-glutamate + ADP + phosphate + H(+)</text>
        <dbReference type="Rhea" id="RHEA:17129"/>
        <dbReference type="ChEBI" id="CHEBI:15377"/>
        <dbReference type="ChEBI" id="CHEBI:15378"/>
        <dbReference type="ChEBI" id="CHEBI:29985"/>
        <dbReference type="ChEBI" id="CHEBI:30616"/>
        <dbReference type="ChEBI" id="CHEBI:43474"/>
        <dbReference type="ChEBI" id="CHEBI:58359"/>
        <dbReference type="ChEBI" id="CHEBI:147286"/>
        <dbReference type="ChEBI" id="CHEBI:147287"/>
        <dbReference type="ChEBI" id="CHEBI:456216"/>
        <dbReference type="EC" id="6.3.5.3"/>
    </reaction>
</comment>
<comment type="function">
    <text evidence="8">Part of the phosphoribosylformylglycinamidine synthase complex involved in the purines biosynthetic pathway. Catalyzes the ATP-dependent conversion of formylglycinamide ribonucleotide (FGAR) and glutamine to yield formylglycinamidine ribonucleotide (FGAM) and glutamate. The FGAM synthase complex is composed of three subunits. PurQ produces an ammonia molecule by converting glutamine to glutamate. PurL transfers the ammonia molecule to FGAR to form FGAM in an ATP-dependent manner. PurS interacts with PurQ and PurL and is thought to assist in the transfer of the ammonia molecule from PurQ to PurL.</text>
</comment>
<dbReference type="GO" id="GO:0005524">
    <property type="term" value="F:ATP binding"/>
    <property type="evidence" value="ECO:0007669"/>
    <property type="project" value="UniProtKB-KW"/>
</dbReference>
<evidence type="ECO:0000256" key="1">
    <source>
        <dbReference type="ARBA" id="ARBA00022490"/>
    </source>
</evidence>
<evidence type="ECO:0000256" key="8">
    <source>
        <dbReference type="HAMAP-Rule" id="MF_00421"/>
    </source>
</evidence>
<dbReference type="PANTHER" id="PTHR47552">
    <property type="entry name" value="PHOSPHORIBOSYLFORMYLGLYCINAMIDINE SYNTHASE SUBUNIT PURQ"/>
    <property type="match status" value="1"/>
</dbReference>
<feature type="active site" evidence="8">
    <location>
        <position position="205"/>
    </location>
</feature>
<dbReference type="GO" id="GO:0006189">
    <property type="term" value="P:'de novo' IMP biosynthetic process"/>
    <property type="evidence" value="ECO:0007669"/>
    <property type="project" value="UniProtKB-UniRule"/>
</dbReference>
<comment type="subunit">
    <text evidence="8">Part of the FGAM synthase complex composed of 1 PurL, 1 PurQ and 2 PurS subunits.</text>
</comment>
<dbReference type="NCBIfam" id="NF002957">
    <property type="entry name" value="PRK03619.1"/>
    <property type="match status" value="1"/>
</dbReference>
<comment type="pathway">
    <text evidence="8">Purine metabolism; IMP biosynthesis via de novo pathway; 5-amino-1-(5-phospho-D-ribosyl)imidazole from N(2)-formyl-N(1)-(5-phospho-D-ribosyl)glycinamide: step 1/2.</text>
</comment>
<keyword evidence="9" id="KW-0808">Transferase</keyword>
<dbReference type="SUPFAM" id="SSF52317">
    <property type="entry name" value="Class I glutamine amidotransferase-like"/>
    <property type="match status" value="1"/>
</dbReference>
<dbReference type="EC" id="6.3.5.3" evidence="8"/>
<dbReference type="HAMAP" id="MF_00421">
    <property type="entry name" value="PurQ"/>
    <property type="match status" value="1"/>
</dbReference>
<dbReference type="PIRSF" id="PIRSF001586">
    <property type="entry name" value="FGAM_synth_I"/>
    <property type="match status" value="1"/>
</dbReference>
<feature type="active site" evidence="8">
    <location>
        <position position="207"/>
    </location>
</feature>
<organism evidence="9">
    <name type="scientific">uncultured Thermomicrobiales bacterium</name>
    <dbReference type="NCBI Taxonomy" id="1645740"/>
    <lineage>
        <taxon>Bacteria</taxon>
        <taxon>Pseudomonadati</taxon>
        <taxon>Thermomicrobiota</taxon>
        <taxon>Thermomicrobia</taxon>
        <taxon>Thermomicrobiales</taxon>
        <taxon>environmental samples</taxon>
    </lineage>
</organism>
<accession>A0A6J4UCV5</accession>
<evidence type="ECO:0000256" key="4">
    <source>
        <dbReference type="ARBA" id="ARBA00022755"/>
    </source>
</evidence>
<keyword evidence="3 8" id="KW-0547">Nucleotide-binding</keyword>
<dbReference type="Gene3D" id="3.40.50.880">
    <property type="match status" value="1"/>
</dbReference>
<dbReference type="GO" id="GO:0004359">
    <property type="term" value="F:glutaminase activity"/>
    <property type="evidence" value="ECO:0007669"/>
    <property type="project" value="UniProtKB-EC"/>
</dbReference>
<comment type="catalytic activity">
    <reaction evidence="8">
        <text>L-glutamine + H2O = L-glutamate + NH4(+)</text>
        <dbReference type="Rhea" id="RHEA:15889"/>
        <dbReference type="ChEBI" id="CHEBI:15377"/>
        <dbReference type="ChEBI" id="CHEBI:28938"/>
        <dbReference type="ChEBI" id="CHEBI:29985"/>
        <dbReference type="ChEBI" id="CHEBI:58359"/>
        <dbReference type="EC" id="3.5.1.2"/>
    </reaction>
</comment>
<dbReference type="EC" id="3.5.1.2" evidence="8"/>
<evidence type="ECO:0000256" key="7">
    <source>
        <dbReference type="ARBA" id="ARBA00022962"/>
    </source>
</evidence>
<dbReference type="AlphaFoldDB" id="A0A6J4UCV5"/>
<evidence type="ECO:0000313" key="9">
    <source>
        <dbReference type="EMBL" id="CAA9546666.1"/>
    </source>
</evidence>
<protein>
    <recommendedName>
        <fullName evidence="8">Phosphoribosylformylglycinamidine synthase subunit PurQ</fullName>
        <shortName evidence="8">FGAM synthase</shortName>
        <ecNumber evidence="8">6.3.5.3</ecNumber>
    </recommendedName>
    <alternativeName>
        <fullName evidence="8">Formylglycinamide ribonucleotide amidotransferase subunit I</fullName>
        <shortName evidence="8">FGAR amidotransferase I</shortName>
        <shortName evidence="8">FGAR-AT I</shortName>
    </alternativeName>
    <alternativeName>
        <fullName evidence="8">Glutaminase PurQ</fullName>
        <ecNumber evidence="8">3.5.1.2</ecNumber>
    </alternativeName>
    <alternativeName>
        <fullName evidence="8">Phosphoribosylformylglycinamidine synthase subunit I</fullName>
    </alternativeName>
</protein>
<keyword evidence="4 8" id="KW-0658">Purine biosynthesis</keyword>
<keyword evidence="1 8" id="KW-0963">Cytoplasm</keyword>
<proteinExistence type="inferred from homology"/>
<feature type="active site" description="Nucleophile" evidence="8">
    <location>
        <position position="88"/>
    </location>
</feature>
<dbReference type="Pfam" id="PF13507">
    <property type="entry name" value="GATase_5"/>
    <property type="match status" value="1"/>
</dbReference>
<dbReference type="GO" id="GO:0004642">
    <property type="term" value="F:phosphoribosylformylglycinamidine synthase activity"/>
    <property type="evidence" value="ECO:0007669"/>
    <property type="project" value="UniProtKB-UniRule"/>
</dbReference>
<evidence type="ECO:0000256" key="6">
    <source>
        <dbReference type="ARBA" id="ARBA00022840"/>
    </source>
</evidence>
<dbReference type="SMART" id="SM01211">
    <property type="entry name" value="GATase_5"/>
    <property type="match status" value="1"/>
</dbReference>
<evidence type="ECO:0000256" key="5">
    <source>
        <dbReference type="ARBA" id="ARBA00022801"/>
    </source>
</evidence>
<name>A0A6J4UCV5_9BACT</name>